<feature type="binding site" evidence="5">
    <location>
        <position position="36"/>
    </location>
    <ligand>
        <name>molybdate</name>
        <dbReference type="ChEBI" id="CHEBI:36264"/>
    </ligand>
</feature>
<evidence type="ECO:0000256" key="2">
    <source>
        <dbReference type="ARBA" id="ARBA00022505"/>
    </source>
</evidence>
<feature type="chain" id="PRO_5002769043" evidence="6">
    <location>
        <begin position="25"/>
        <end position="264"/>
    </location>
</feature>
<evidence type="ECO:0000256" key="3">
    <source>
        <dbReference type="ARBA" id="ARBA00022723"/>
    </source>
</evidence>
<dbReference type="FunFam" id="3.40.190.10:FF:000035">
    <property type="entry name" value="Molybdate ABC transporter substrate-binding protein"/>
    <property type="match status" value="1"/>
</dbReference>
<dbReference type="GO" id="GO:0030973">
    <property type="term" value="F:molybdate ion binding"/>
    <property type="evidence" value="ECO:0007669"/>
    <property type="project" value="TreeGrafter"/>
</dbReference>
<feature type="binding site" evidence="5">
    <location>
        <position position="176"/>
    </location>
    <ligand>
        <name>molybdate</name>
        <dbReference type="ChEBI" id="CHEBI:36264"/>
    </ligand>
</feature>
<dbReference type="NCBIfam" id="TIGR01256">
    <property type="entry name" value="modA"/>
    <property type="match status" value="1"/>
</dbReference>
<dbReference type="GO" id="GO:0046872">
    <property type="term" value="F:metal ion binding"/>
    <property type="evidence" value="ECO:0007669"/>
    <property type="project" value="UniProtKB-KW"/>
</dbReference>
<comment type="similarity">
    <text evidence="1">Belongs to the bacterial solute-binding protein ModA family.</text>
</comment>
<evidence type="ECO:0000256" key="1">
    <source>
        <dbReference type="ARBA" id="ARBA00009175"/>
    </source>
</evidence>
<dbReference type="InterPro" id="IPR050682">
    <property type="entry name" value="ModA/WtpA"/>
</dbReference>
<accession>B1N6G3</accession>
<dbReference type="EMBL" id="EF157666">
    <property type="protein sequence ID" value="ABM53509.1"/>
    <property type="molecule type" value="Genomic_DNA"/>
</dbReference>
<dbReference type="GO" id="GO:0030288">
    <property type="term" value="C:outer membrane-bounded periplasmic space"/>
    <property type="evidence" value="ECO:0007669"/>
    <property type="project" value="TreeGrafter"/>
</dbReference>
<reference evidence="7" key="1">
    <citation type="journal article" date="2008" name="FEMS Microbiol. Ecol.">
        <title>Metagenomic analysis of a freshwater toxic cyanobacteria bloom.</title>
        <authorList>
            <person name="Pope P.B."/>
            <person name="Patel B.K."/>
        </authorList>
    </citation>
    <scope>NUCLEOTIDE SEQUENCE</scope>
</reference>
<evidence type="ECO:0000256" key="5">
    <source>
        <dbReference type="PIRSR" id="PIRSR004846-1"/>
    </source>
</evidence>
<sequence>MPARRTVLAWSFAALAGLACPARAQSSGPVVFAAASLKTALDEIATLWMRETGLPAPRLAYAGSNALARQIEQGAPADVFLSADLDWMDALAAKNLLRPGTRSNLLANRLALVAPVESKATIALQPGADLAAPLADGRLATANVDSVPAGKYAKAAFEKLGLWVSVKDRLAQAENVRAALLLVARGEAPLGVTYATDAAAEPKVRIITLFPEGSHPPIVYPIAMLRDSAHPQALRLLEFLKGGSARAIFERHGFTLPAPPRQGS</sequence>
<dbReference type="PANTHER" id="PTHR30632:SF17">
    <property type="entry name" value="MOLYBDATE-BINDING PROTEIN MODA"/>
    <property type="match status" value="1"/>
</dbReference>
<protein>
    <submittedName>
        <fullName evidence="7">Putative ABC transporter substrate binding protein ModA subunit</fullName>
    </submittedName>
</protein>
<evidence type="ECO:0000313" key="7">
    <source>
        <dbReference type="EMBL" id="ABM53509.1"/>
    </source>
</evidence>
<feature type="binding site" evidence="5">
    <location>
        <position position="194"/>
    </location>
    <ligand>
        <name>molybdate</name>
        <dbReference type="ChEBI" id="CHEBI:36264"/>
    </ligand>
</feature>
<feature type="binding site" evidence="5">
    <location>
        <position position="64"/>
    </location>
    <ligand>
        <name>molybdate</name>
        <dbReference type="ChEBI" id="CHEBI:36264"/>
    </ligand>
</feature>
<keyword evidence="2 5" id="KW-0500">Molybdenum</keyword>
<dbReference type="PIRSF" id="PIRSF004846">
    <property type="entry name" value="ModA"/>
    <property type="match status" value="1"/>
</dbReference>
<dbReference type="PROSITE" id="PS51257">
    <property type="entry name" value="PROKAR_LIPOPROTEIN"/>
    <property type="match status" value="1"/>
</dbReference>
<feature type="signal peptide" evidence="6">
    <location>
        <begin position="1"/>
        <end position="24"/>
    </location>
</feature>
<dbReference type="PANTHER" id="PTHR30632">
    <property type="entry name" value="MOLYBDATE-BINDING PERIPLASMIC PROTEIN"/>
    <property type="match status" value="1"/>
</dbReference>
<organism evidence="7">
    <name type="scientific">uncultured bacterium CBNPD1 BAC clone 67</name>
    <dbReference type="NCBI Taxonomy" id="417306"/>
    <lineage>
        <taxon>Bacteria</taxon>
        <taxon>environmental samples</taxon>
    </lineage>
</organism>
<evidence type="ECO:0000256" key="4">
    <source>
        <dbReference type="ARBA" id="ARBA00022729"/>
    </source>
</evidence>
<keyword evidence="3 5" id="KW-0479">Metal-binding</keyword>
<dbReference type="InterPro" id="IPR005950">
    <property type="entry name" value="ModA"/>
</dbReference>
<dbReference type="GO" id="GO:0015689">
    <property type="term" value="P:molybdate ion transport"/>
    <property type="evidence" value="ECO:0007669"/>
    <property type="project" value="InterPro"/>
</dbReference>
<dbReference type="AlphaFoldDB" id="B1N6G3"/>
<feature type="binding site" evidence="5">
    <location>
        <position position="149"/>
    </location>
    <ligand>
        <name>molybdate</name>
        <dbReference type="ChEBI" id="CHEBI:36264"/>
    </ligand>
</feature>
<dbReference type="CDD" id="cd13536">
    <property type="entry name" value="PBP2_EcModA"/>
    <property type="match status" value="1"/>
</dbReference>
<keyword evidence="4 6" id="KW-0732">Signal</keyword>
<evidence type="ECO:0000256" key="6">
    <source>
        <dbReference type="SAM" id="SignalP"/>
    </source>
</evidence>
<dbReference type="GO" id="GO:1901359">
    <property type="term" value="F:tungstate binding"/>
    <property type="evidence" value="ECO:0007669"/>
    <property type="project" value="UniProtKB-ARBA"/>
</dbReference>
<dbReference type="Pfam" id="PF13531">
    <property type="entry name" value="SBP_bac_11"/>
    <property type="match status" value="1"/>
</dbReference>
<name>B1N6G3_9BACT</name>
<dbReference type="Gene3D" id="3.40.190.10">
    <property type="entry name" value="Periplasmic binding protein-like II"/>
    <property type="match status" value="2"/>
</dbReference>
<dbReference type="SUPFAM" id="SSF53850">
    <property type="entry name" value="Periplasmic binding protein-like II"/>
    <property type="match status" value="1"/>
</dbReference>
<proteinExistence type="inferred from homology"/>